<dbReference type="InterPro" id="IPR035654">
    <property type="entry name" value="LepA_IV"/>
</dbReference>
<comment type="similarity">
    <text evidence="1 12">Belongs to the TRAFAC class translation factor GTPase superfamily. Classic translation factor GTPase family. LepA subfamily.</text>
</comment>
<evidence type="ECO:0000256" key="8">
    <source>
        <dbReference type="ARBA" id="ARBA00050293"/>
    </source>
</evidence>
<evidence type="ECO:0000313" key="14">
    <source>
        <dbReference type="EMBL" id="PIR43173.1"/>
    </source>
</evidence>
<comment type="caution">
    <text evidence="14">The sequence shown here is derived from an EMBL/GenBank/DDBJ whole genome shotgun (WGS) entry which is preliminary data.</text>
</comment>
<dbReference type="InterPro" id="IPR000795">
    <property type="entry name" value="T_Tr_GTP-bd_dom"/>
</dbReference>
<dbReference type="HAMAP" id="MF_00071">
    <property type="entry name" value="LepA"/>
    <property type="match status" value="1"/>
</dbReference>
<feature type="binding site" evidence="12">
    <location>
        <begin position="28"/>
        <end position="33"/>
    </location>
    <ligand>
        <name>GTP</name>
        <dbReference type="ChEBI" id="CHEBI:37565"/>
    </ligand>
</feature>
<evidence type="ECO:0000256" key="11">
    <source>
        <dbReference type="ARBA" id="ARBA00066744"/>
    </source>
</evidence>
<keyword evidence="5 12" id="KW-0648">Protein biosynthesis</keyword>
<evidence type="ECO:0000313" key="15">
    <source>
        <dbReference type="Proteomes" id="UP000230214"/>
    </source>
</evidence>
<accession>A0A2H0R9I9</accession>
<sequence>MWFMLLSNYYRLFYPMKIINFSIIAHIDHGKSTLASKFISLSKKEDRNTSNSFMDSMELEQERGITIKSKAVRFFYNYKSEPIQFNMIDTPGHVDFSYEVSKALYACNYAFLLVDATKGVQAQTISNAYKALNQNVEIVPVINKVDMVNAEVDRVVEEVKSNFGFAESDIFRISAKTGEGVNELLEHLIEKSTGFKQSNKVIQLEYPRALIFDSFYDEYVGVVILCLVQGGDLKKGYKVYLNSNKVNFEIQDTGYFNPQKVISESLKQNEVGFIVTGLKDLSQVNVGDTVLLQGHATEVFPNFEIVKPIVFLGVFPKSSEDIQNLRKALDVLHLNDSSFTYKPESAGTLGYGFNCGFLGILHADILLERVKREFDIDIIVTNPSVSYVIKEKNKKTYKISSAREFPDPTKIDYIKEPFVMVTVVTPEEYLGKTMQLATSSRGEFVDTQYISISNRTTVKLIFKAPLSEIIVNFNDNLKSLTAGFASFDYEFIGYKKADIVKLDIYIHNEIFPPLSTLVHQERSESRGREIVTSLKEELNREQFSIPLQAAIGGKIIARETIRPYRKDVTAKLYGGDQTRKTKLLDKQKKGKKRMKVMGRVDVDKDTFLKVIRKN</sequence>
<dbReference type="PROSITE" id="PS00301">
    <property type="entry name" value="G_TR_1"/>
    <property type="match status" value="1"/>
</dbReference>
<dbReference type="SUPFAM" id="SSF52540">
    <property type="entry name" value="P-loop containing nucleoside triphosphate hydrolases"/>
    <property type="match status" value="1"/>
</dbReference>
<reference evidence="14 15" key="1">
    <citation type="submission" date="2017-09" db="EMBL/GenBank/DDBJ databases">
        <title>Depth-based differentiation of microbial function through sediment-hosted aquifers and enrichment of novel symbionts in the deep terrestrial subsurface.</title>
        <authorList>
            <person name="Probst A.J."/>
            <person name="Ladd B."/>
            <person name="Jarett J.K."/>
            <person name="Geller-Mcgrath D.E."/>
            <person name="Sieber C.M."/>
            <person name="Emerson J.B."/>
            <person name="Anantharaman K."/>
            <person name="Thomas B.C."/>
            <person name="Malmstrom R."/>
            <person name="Stieglmeier M."/>
            <person name="Klingl A."/>
            <person name="Woyke T."/>
            <person name="Ryan C.M."/>
            <person name="Banfield J.F."/>
        </authorList>
    </citation>
    <scope>NUCLEOTIDE SEQUENCE [LARGE SCALE GENOMIC DNA]</scope>
    <source>
        <strain evidence="14">CG10_big_fil_rev_8_21_14_0_10_32_10</strain>
    </source>
</reference>
<evidence type="ECO:0000256" key="3">
    <source>
        <dbReference type="ARBA" id="ARBA00022741"/>
    </source>
</evidence>
<evidence type="ECO:0000256" key="5">
    <source>
        <dbReference type="ARBA" id="ARBA00022917"/>
    </source>
</evidence>
<protein>
    <recommendedName>
        <fullName evidence="11 12">Elongation factor 4</fullName>
        <shortName evidence="12">EF-4</shortName>
        <ecNumber evidence="11 12">3.6.5.n1</ecNumber>
    </recommendedName>
    <alternativeName>
        <fullName evidence="12">Ribosomal back-translocase LepA</fullName>
    </alternativeName>
</protein>
<dbReference type="Proteomes" id="UP000230214">
    <property type="component" value="Unassembled WGS sequence"/>
</dbReference>
<comment type="similarity">
    <text evidence="10">Belongs to the GTP-binding elongation factor family. LepA subfamily.</text>
</comment>
<dbReference type="InterPro" id="IPR031157">
    <property type="entry name" value="G_TR_CS"/>
</dbReference>
<dbReference type="AlphaFoldDB" id="A0A2H0R9I9"/>
<comment type="subcellular location">
    <subcellularLocation>
        <location evidence="12">Cell membrane</location>
        <topology evidence="12">Peripheral membrane protein</topology>
        <orientation evidence="12">Cytoplasmic side</orientation>
    </subcellularLocation>
</comment>
<gene>
    <name evidence="12" type="primary">lepA</name>
    <name evidence="14" type="ORF">COV24_03970</name>
</gene>
<dbReference type="NCBIfam" id="TIGR01393">
    <property type="entry name" value="lepA"/>
    <property type="match status" value="1"/>
</dbReference>
<dbReference type="Pfam" id="PF06421">
    <property type="entry name" value="LepA_C"/>
    <property type="match status" value="1"/>
</dbReference>
<dbReference type="SMART" id="SM00838">
    <property type="entry name" value="EFG_C"/>
    <property type="match status" value="1"/>
</dbReference>
<keyword evidence="4 12" id="KW-0378">Hydrolase</keyword>
<name>A0A2H0R9I9_UNCKA</name>
<dbReference type="EMBL" id="PCXU01000035">
    <property type="protein sequence ID" value="PIR43173.1"/>
    <property type="molecule type" value="Genomic_DNA"/>
</dbReference>
<dbReference type="NCBIfam" id="TIGR00231">
    <property type="entry name" value="small_GTP"/>
    <property type="match status" value="1"/>
</dbReference>
<feature type="domain" description="Tr-type G" evidence="13">
    <location>
        <begin position="16"/>
        <end position="200"/>
    </location>
</feature>
<keyword evidence="14" id="KW-0251">Elongation factor</keyword>
<comment type="function">
    <text evidence="9 12">Required for accurate and efficient protein synthesis under certain stress conditions. May act as a fidelity factor of the translation reaction, by catalyzing a one-codon backward translocation of tRNAs on improperly translocated ribosomes. Back-translocation proceeds from a post-translocation (POST) complex to a pre-translocation (PRE) complex, thus giving elongation factor G a second chance to translocate the tRNAs correctly. Binds to ribosomes in a GTP-dependent manner.</text>
</comment>
<dbReference type="CDD" id="cd03709">
    <property type="entry name" value="lepA_C"/>
    <property type="match status" value="1"/>
</dbReference>
<dbReference type="InterPro" id="IPR000640">
    <property type="entry name" value="EFG_V-like"/>
</dbReference>
<feature type="binding site" evidence="12">
    <location>
        <begin position="143"/>
        <end position="146"/>
    </location>
    <ligand>
        <name>GTP</name>
        <dbReference type="ChEBI" id="CHEBI:37565"/>
    </ligand>
</feature>
<dbReference type="Gene3D" id="2.40.30.10">
    <property type="entry name" value="Translation factors"/>
    <property type="match status" value="1"/>
</dbReference>
<evidence type="ECO:0000256" key="10">
    <source>
        <dbReference type="ARBA" id="ARBA00061052"/>
    </source>
</evidence>
<dbReference type="FunFam" id="3.30.70.240:FF:000007">
    <property type="entry name" value="Translation factor GUF1, mitochondrial"/>
    <property type="match status" value="1"/>
</dbReference>
<evidence type="ECO:0000256" key="7">
    <source>
        <dbReference type="ARBA" id="ARBA00023136"/>
    </source>
</evidence>
<dbReference type="GO" id="GO:0003924">
    <property type="term" value="F:GTPase activity"/>
    <property type="evidence" value="ECO:0007669"/>
    <property type="project" value="UniProtKB-UniRule"/>
</dbReference>
<dbReference type="PANTHER" id="PTHR43512:SF4">
    <property type="entry name" value="TRANSLATION FACTOR GUF1 HOMOLOG, CHLOROPLASTIC"/>
    <property type="match status" value="1"/>
</dbReference>
<keyword evidence="2 12" id="KW-1003">Cell membrane</keyword>
<dbReference type="Pfam" id="PF00679">
    <property type="entry name" value="EFG_C"/>
    <property type="match status" value="1"/>
</dbReference>
<evidence type="ECO:0000256" key="9">
    <source>
        <dbReference type="ARBA" id="ARBA00057626"/>
    </source>
</evidence>
<dbReference type="Gene3D" id="3.40.50.300">
    <property type="entry name" value="P-loop containing nucleotide triphosphate hydrolases"/>
    <property type="match status" value="1"/>
</dbReference>
<comment type="catalytic activity">
    <reaction evidence="8 12">
        <text>GTP + H2O = GDP + phosphate + H(+)</text>
        <dbReference type="Rhea" id="RHEA:19669"/>
        <dbReference type="ChEBI" id="CHEBI:15377"/>
        <dbReference type="ChEBI" id="CHEBI:15378"/>
        <dbReference type="ChEBI" id="CHEBI:37565"/>
        <dbReference type="ChEBI" id="CHEBI:43474"/>
        <dbReference type="ChEBI" id="CHEBI:58189"/>
        <dbReference type="EC" id="3.6.5.n1"/>
    </reaction>
</comment>
<dbReference type="PROSITE" id="PS51722">
    <property type="entry name" value="G_TR_2"/>
    <property type="match status" value="1"/>
</dbReference>
<evidence type="ECO:0000256" key="6">
    <source>
        <dbReference type="ARBA" id="ARBA00023134"/>
    </source>
</evidence>
<dbReference type="InterPro" id="IPR027417">
    <property type="entry name" value="P-loop_NTPase"/>
</dbReference>
<dbReference type="InterPro" id="IPR005225">
    <property type="entry name" value="Small_GTP-bd"/>
</dbReference>
<dbReference type="GO" id="GO:0005525">
    <property type="term" value="F:GTP binding"/>
    <property type="evidence" value="ECO:0007669"/>
    <property type="project" value="UniProtKB-UniRule"/>
</dbReference>
<evidence type="ECO:0000259" key="13">
    <source>
        <dbReference type="PROSITE" id="PS51722"/>
    </source>
</evidence>
<evidence type="ECO:0000256" key="1">
    <source>
        <dbReference type="ARBA" id="ARBA00005454"/>
    </source>
</evidence>
<keyword evidence="6 12" id="KW-0342">GTP-binding</keyword>
<dbReference type="GO" id="GO:0043022">
    <property type="term" value="F:ribosome binding"/>
    <property type="evidence" value="ECO:0007669"/>
    <property type="project" value="UniProtKB-UniRule"/>
</dbReference>
<dbReference type="PRINTS" id="PR00315">
    <property type="entry name" value="ELONGATNFCT"/>
</dbReference>
<evidence type="ECO:0000256" key="12">
    <source>
        <dbReference type="HAMAP-Rule" id="MF_00071"/>
    </source>
</evidence>
<dbReference type="Gene3D" id="3.30.70.240">
    <property type="match status" value="1"/>
</dbReference>
<dbReference type="SUPFAM" id="SSF54980">
    <property type="entry name" value="EF-G C-terminal domain-like"/>
    <property type="match status" value="2"/>
</dbReference>
<keyword evidence="7 12" id="KW-0472">Membrane</keyword>
<dbReference type="InterPro" id="IPR035647">
    <property type="entry name" value="EFG_III/V"/>
</dbReference>
<dbReference type="FunFam" id="3.30.70.2570:FF:000001">
    <property type="entry name" value="Translation factor GUF1, mitochondrial"/>
    <property type="match status" value="1"/>
</dbReference>
<evidence type="ECO:0000256" key="2">
    <source>
        <dbReference type="ARBA" id="ARBA00022475"/>
    </source>
</evidence>
<dbReference type="GO" id="GO:0003746">
    <property type="term" value="F:translation elongation factor activity"/>
    <property type="evidence" value="ECO:0007669"/>
    <property type="project" value="UniProtKB-UniRule"/>
</dbReference>
<evidence type="ECO:0000256" key="4">
    <source>
        <dbReference type="ARBA" id="ARBA00022801"/>
    </source>
</evidence>
<proteinExistence type="inferred from homology"/>
<dbReference type="InterPro" id="IPR038363">
    <property type="entry name" value="LepA_C_sf"/>
</dbReference>
<dbReference type="InterPro" id="IPR013842">
    <property type="entry name" value="LepA_CTD"/>
</dbReference>
<dbReference type="PANTHER" id="PTHR43512">
    <property type="entry name" value="TRANSLATION FACTOR GUF1-RELATED"/>
    <property type="match status" value="1"/>
</dbReference>
<keyword evidence="3 12" id="KW-0547">Nucleotide-binding</keyword>
<organism evidence="14 15">
    <name type="scientific">candidate division WWE3 bacterium CG10_big_fil_rev_8_21_14_0_10_32_10</name>
    <dbReference type="NCBI Taxonomy" id="1975090"/>
    <lineage>
        <taxon>Bacteria</taxon>
        <taxon>Katanobacteria</taxon>
    </lineage>
</organism>
<dbReference type="GO" id="GO:0005886">
    <property type="term" value="C:plasma membrane"/>
    <property type="evidence" value="ECO:0007669"/>
    <property type="project" value="UniProtKB-SubCell"/>
</dbReference>
<dbReference type="Gene3D" id="3.30.70.2570">
    <property type="entry name" value="Elongation factor 4, C-terminal domain"/>
    <property type="match status" value="1"/>
</dbReference>
<dbReference type="InterPro" id="IPR006297">
    <property type="entry name" value="EF-4"/>
</dbReference>
<dbReference type="Gene3D" id="3.30.70.870">
    <property type="entry name" value="Elongation Factor G (Translational Gtpase), domain 3"/>
    <property type="match status" value="1"/>
</dbReference>
<dbReference type="GO" id="GO:0045727">
    <property type="term" value="P:positive regulation of translation"/>
    <property type="evidence" value="ECO:0007669"/>
    <property type="project" value="UniProtKB-UniRule"/>
</dbReference>
<dbReference type="InterPro" id="IPR009000">
    <property type="entry name" value="Transl_B-barrel_sf"/>
</dbReference>
<dbReference type="Pfam" id="PF00009">
    <property type="entry name" value="GTP_EFTU"/>
    <property type="match status" value="1"/>
</dbReference>
<dbReference type="SUPFAM" id="SSF50447">
    <property type="entry name" value="Translation proteins"/>
    <property type="match status" value="1"/>
</dbReference>
<dbReference type="EC" id="3.6.5.n1" evidence="11 12"/>